<evidence type="ECO:0000313" key="21">
    <source>
        <dbReference type="EMBL" id="SBT20085.1"/>
    </source>
</evidence>
<keyword evidence="5 17" id="KW-0349">Heme</keyword>
<dbReference type="AlphaFoldDB" id="A0A1C3JRT0"/>
<keyword evidence="11 17" id="KW-0560">Oxidoreductase</keyword>
<proteinExistence type="inferred from homology"/>
<evidence type="ECO:0000256" key="1">
    <source>
        <dbReference type="ARBA" id="ARBA00006401"/>
    </source>
</evidence>
<comment type="catalytic activity">
    <reaction evidence="16 17">
        <text>2 nitric oxide + NADPH + 2 O2 = 2 nitrate + NADP(+) + H(+)</text>
        <dbReference type="Rhea" id="RHEA:19465"/>
        <dbReference type="ChEBI" id="CHEBI:15378"/>
        <dbReference type="ChEBI" id="CHEBI:15379"/>
        <dbReference type="ChEBI" id="CHEBI:16480"/>
        <dbReference type="ChEBI" id="CHEBI:17632"/>
        <dbReference type="ChEBI" id="CHEBI:57783"/>
        <dbReference type="ChEBI" id="CHEBI:58349"/>
        <dbReference type="EC" id="1.14.12.17"/>
    </reaction>
</comment>
<evidence type="ECO:0000256" key="15">
    <source>
        <dbReference type="ARBA" id="ARBA00048649"/>
    </source>
</evidence>
<dbReference type="Pfam" id="PF00970">
    <property type="entry name" value="FAD_binding_6"/>
    <property type="match status" value="1"/>
</dbReference>
<dbReference type="NCBIfam" id="NF009805">
    <property type="entry name" value="PRK13289.1"/>
    <property type="match status" value="1"/>
</dbReference>
<evidence type="ECO:0000313" key="23">
    <source>
        <dbReference type="Proteomes" id="UP000092871"/>
    </source>
</evidence>
<dbReference type="SUPFAM" id="SSF46458">
    <property type="entry name" value="Globin-like"/>
    <property type="match status" value="1"/>
</dbReference>
<dbReference type="GO" id="GO:0071500">
    <property type="term" value="P:cellular response to nitrosative stress"/>
    <property type="evidence" value="ECO:0007669"/>
    <property type="project" value="TreeGrafter"/>
</dbReference>
<evidence type="ECO:0000256" key="3">
    <source>
        <dbReference type="ARBA" id="ARBA00022448"/>
    </source>
</evidence>
<comment type="similarity">
    <text evidence="1 17">In the C-terminal section; belongs to the flavoprotein pyridine nucleotide cytochrome reductase family.</text>
</comment>
<feature type="region of interest" description="Reductase" evidence="17">
    <location>
        <begin position="149"/>
        <end position="397"/>
    </location>
</feature>
<reference evidence="21 22" key="1">
    <citation type="submission" date="2016-06" db="EMBL/GenBank/DDBJ databases">
        <authorList>
            <person name="Rodrigo-Torres L."/>
            <person name="Arahal D.R."/>
        </authorList>
    </citation>
    <scope>NUCLEOTIDE SEQUENCE [LARGE SCALE GENOMIC DNA]</scope>
    <source>
        <strain evidence="21 22">CECT 5116</strain>
    </source>
</reference>
<dbReference type="InterPro" id="IPR008333">
    <property type="entry name" value="Cbr1-like_FAD-bd_dom"/>
</dbReference>
<evidence type="ECO:0000256" key="11">
    <source>
        <dbReference type="ARBA" id="ARBA00023002"/>
    </source>
</evidence>
<dbReference type="EMBL" id="FLRA01000012">
    <property type="protein sequence ID" value="SBT17759.1"/>
    <property type="molecule type" value="Genomic_DNA"/>
</dbReference>
<dbReference type="FunFam" id="1.10.490.10:FF:000003">
    <property type="entry name" value="Flavohemoprotein"/>
    <property type="match status" value="1"/>
</dbReference>
<dbReference type="PRINTS" id="PR00371">
    <property type="entry name" value="FPNCR"/>
</dbReference>
<keyword evidence="10 17" id="KW-0521">NADP</keyword>
<dbReference type="GO" id="GO:0046872">
    <property type="term" value="F:metal ion binding"/>
    <property type="evidence" value="ECO:0007669"/>
    <property type="project" value="UniProtKB-KW"/>
</dbReference>
<comment type="function">
    <text evidence="14 17">Is involved in NO detoxification in an aerobic process, termed nitric oxide dioxygenase (NOD) reaction that utilizes O(2) and NAD(P)H to convert NO to nitrate, which protects the bacterium from various noxious nitrogen compounds. Therefore, plays a central role in the inducible response to nitrosative stress.</text>
</comment>
<dbReference type="EC" id="1.14.12.17" evidence="17"/>
<keyword evidence="13 17" id="KW-0520">NAD</keyword>
<dbReference type="Gene3D" id="2.40.30.10">
    <property type="entry name" value="Translation factors"/>
    <property type="match status" value="1"/>
</dbReference>
<feature type="active site" description="Charge relay system" evidence="17">
    <location>
        <position position="137"/>
    </location>
</feature>
<evidence type="ECO:0000256" key="2">
    <source>
        <dbReference type="ARBA" id="ARBA00008414"/>
    </source>
</evidence>
<keyword evidence="22" id="KW-1185">Reference proteome</keyword>
<name>A0A1C3JRT0_9GAMM</name>
<dbReference type="Pfam" id="PF00042">
    <property type="entry name" value="Globin"/>
    <property type="match status" value="1"/>
</dbReference>
<evidence type="ECO:0000259" key="18">
    <source>
        <dbReference type="PROSITE" id="PS01033"/>
    </source>
</evidence>
<keyword evidence="8 17" id="KW-0479">Metal-binding</keyword>
<evidence type="ECO:0000256" key="8">
    <source>
        <dbReference type="ARBA" id="ARBA00022723"/>
    </source>
</evidence>
<protein>
    <recommendedName>
        <fullName evidence="17">Flavohemoprotein</fullName>
    </recommendedName>
    <alternativeName>
        <fullName evidence="17">Flavohemoglobin</fullName>
    </alternativeName>
    <alternativeName>
        <fullName evidence="17">Hemoglobin-like protein</fullName>
    </alternativeName>
    <alternativeName>
        <fullName evidence="17">Nitric oxide dioxygenase</fullName>
        <shortName evidence="17">NO oxygenase</shortName>
        <shortName evidence="17">NOD</shortName>
        <ecNumber evidence="17">1.14.12.17</ecNumber>
    </alternativeName>
</protein>
<keyword evidence="6 17" id="KW-0561">Oxygen transport</keyword>
<accession>A0A1C3JRT0</accession>
<dbReference type="Proteomes" id="UP000092871">
    <property type="component" value="Unassembled WGS sequence"/>
</dbReference>
<keyword evidence="3 17" id="KW-0813">Transport</keyword>
<dbReference type="CDD" id="cd08922">
    <property type="entry name" value="FHb-globin"/>
    <property type="match status" value="1"/>
</dbReference>
<dbReference type="GO" id="GO:0005344">
    <property type="term" value="F:oxygen carrier activity"/>
    <property type="evidence" value="ECO:0007669"/>
    <property type="project" value="UniProtKB-UniRule"/>
</dbReference>
<feature type="binding site" evidence="17">
    <location>
        <begin position="390"/>
        <end position="393"/>
    </location>
    <ligand>
        <name>FAD</name>
        <dbReference type="ChEBI" id="CHEBI:57692"/>
    </ligand>
</feature>
<dbReference type="InterPro" id="IPR001709">
    <property type="entry name" value="Flavoprot_Pyr_Nucl_cyt_Rdtase"/>
</dbReference>
<dbReference type="InterPro" id="IPR000971">
    <property type="entry name" value="Globin"/>
</dbReference>
<dbReference type="InterPro" id="IPR001433">
    <property type="entry name" value="OxRdtase_FAD/NAD-bd"/>
</dbReference>
<comment type="cofactor">
    <cofactor evidence="17">
        <name>heme b</name>
        <dbReference type="ChEBI" id="CHEBI:60344"/>
    </cofactor>
    <text evidence="17">Binds 1 heme b (iron(II)-protoporphyrin IX) group per subunit.</text>
</comment>
<evidence type="ECO:0000256" key="14">
    <source>
        <dbReference type="ARBA" id="ARBA00025094"/>
    </source>
</evidence>
<dbReference type="GO" id="GO:0020037">
    <property type="term" value="F:heme binding"/>
    <property type="evidence" value="ECO:0007669"/>
    <property type="project" value="InterPro"/>
</dbReference>
<keyword evidence="7 17" id="KW-0285">Flavoprotein</keyword>
<dbReference type="GO" id="GO:0071949">
    <property type="term" value="F:FAD binding"/>
    <property type="evidence" value="ECO:0007669"/>
    <property type="project" value="InterPro"/>
</dbReference>
<dbReference type="EMBL" id="FLRB01000005">
    <property type="protein sequence ID" value="SBT20085.1"/>
    <property type="molecule type" value="Genomic_DNA"/>
</dbReference>
<dbReference type="InterPro" id="IPR023950">
    <property type="entry name" value="Hmp"/>
</dbReference>
<evidence type="ECO:0000259" key="19">
    <source>
        <dbReference type="PROSITE" id="PS51384"/>
    </source>
</evidence>
<sequence length="397" mass="44072">MLSQTHIDTVKATIPVLASAGTAITEHFYKRMFTHNPELKDVFNMSHQATGRQPAALFSAIAAYATHIDNLEVLTGAVMRIAHKHTSFNIQPNQYPIVGHHLIETLRELLGDAFTPDIEEAWGAAYQQLADLFIQIEGDLYKANAAKQGGWDDFRTFRVAKKHPESELVTSFVLEPTDGGAVVDYVPGQYLGIKLHPSNHEFDEIRQYSLSTAPNGKSYRISVKRELSDVKNGVVSNYLHESVQEGDEVALMPPAGDFHYQERERPVVLISAGVGLTPMNAMLDTLAAQGSKNPVFYLHACRNPQQHSFVEHVTSLADTLALTYYTWYETDAPENADHVLAGQMQLAQVAEVLPLAGGDFYLCGPVGFMMFIKEQLLSLGVSDDRIHYEVFGPHQSF</sequence>
<dbReference type="InterPro" id="IPR009050">
    <property type="entry name" value="Globin-like_sf"/>
</dbReference>
<evidence type="ECO:0000256" key="16">
    <source>
        <dbReference type="ARBA" id="ARBA00049433"/>
    </source>
</evidence>
<evidence type="ECO:0000313" key="20">
    <source>
        <dbReference type="EMBL" id="SBT17759.1"/>
    </source>
</evidence>
<evidence type="ECO:0000256" key="7">
    <source>
        <dbReference type="ARBA" id="ARBA00022630"/>
    </source>
</evidence>
<dbReference type="RefSeq" id="WP_067035338.1">
    <property type="nucleotide sequence ID" value="NZ_FLRA01000012.1"/>
</dbReference>
<organism evidence="20 23">
    <name type="scientific">Marinomonas gallaica</name>
    <dbReference type="NCBI Taxonomy" id="1806667"/>
    <lineage>
        <taxon>Bacteria</taxon>
        <taxon>Pseudomonadati</taxon>
        <taxon>Pseudomonadota</taxon>
        <taxon>Gammaproteobacteria</taxon>
        <taxon>Oceanospirillales</taxon>
        <taxon>Oceanospirillaceae</taxon>
        <taxon>Marinomonas</taxon>
    </lineage>
</organism>
<dbReference type="HAMAP" id="MF_01252">
    <property type="entry name" value="Hmp"/>
    <property type="match status" value="1"/>
</dbReference>
<dbReference type="CDD" id="cd06184">
    <property type="entry name" value="flavohem_like_fad_nad_binding"/>
    <property type="match status" value="1"/>
</dbReference>
<feature type="binding site" description="proximal binding residue" evidence="17">
    <location>
        <position position="85"/>
    </location>
    <ligand>
        <name>heme b</name>
        <dbReference type="ChEBI" id="CHEBI:60344"/>
    </ligand>
    <ligandPart>
        <name>Fe</name>
        <dbReference type="ChEBI" id="CHEBI:18248"/>
    </ligandPart>
</feature>
<comment type="similarity">
    <text evidence="2 17">Belongs to the globin family. Two-domain flavohemoproteins subfamily.</text>
</comment>
<evidence type="ECO:0000256" key="9">
    <source>
        <dbReference type="ARBA" id="ARBA00022827"/>
    </source>
</evidence>
<dbReference type="Proteomes" id="UP000092840">
    <property type="component" value="Unassembled WGS sequence"/>
</dbReference>
<dbReference type="GO" id="GO:0008941">
    <property type="term" value="F:nitric oxide dioxygenase NAD(P)H activity"/>
    <property type="evidence" value="ECO:0007669"/>
    <property type="project" value="UniProtKB-UniRule"/>
</dbReference>
<dbReference type="PRINTS" id="PR00410">
    <property type="entry name" value="PHEHYDRXLASE"/>
</dbReference>
<evidence type="ECO:0000313" key="22">
    <source>
        <dbReference type="Proteomes" id="UP000092840"/>
    </source>
</evidence>
<dbReference type="GO" id="GO:0009636">
    <property type="term" value="P:response to toxic substance"/>
    <property type="evidence" value="ECO:0007669"/>
    <property type="project" value="UniProtKB-KW"/>
</dbReference>
<evidence type="ECO:0000256" key="12">
    <source>
        <dbReference type="ARBA" id="ARBA00023004"/>
    </source>
</evidence>
<dbReference type="PROSITE" id="PS51384">
    <property type="entry name" value="FAD_FR"/>
    <property type="match status" value="1"/>
</dbReference>
<dbReference type="PANTHER" id="PTHR43396:SF3">
    <property type="entry name" value="FLAVOHEMOPROTEIN"/>
    <property type="match status" value="1"/>
</dbReference>
<dbReference type="FunFam" id="3.40.50.80:FF:000010">
    <property type="entry name" value="Flavohemoprotein"/>
    <property type="match status" value="1"/>
</dbReference>
<dbReference type="PANTHER" id="PTHR43396">
    <property type="entry name" value="FLAVOHEMOPROTEIN"/>
    <property type="match status" value="1"/>
</dbReference>
<dbReference type="Gene3D" id="3.40.50.80">
    <property type="entry name" value="Nucleotide-binding domain of ferredoxin-NADP reductase (FNR) module"/>
    <property type="match status" value="1"/>
</dbReference>
<dbReference type="Gene3D" id="1.10.490.10">
    <property type="entry name" value="Globins"/>
    <property type="match status" value="1"/>
</dbReference>
<dbReference type="SUPFAM" id="SSF52343">
    <property type="entry name" value="Ferredoxin reductase-like, C-terminal NADP-linked domain"/>
    <property type="match status" value="1"/>
</dbReference>
<feature type="binding site" evidence="17">
    <location>
        <begin position="273"/>
        <end position="278"/>
    </location>
    <ligand>
        <name>NADP(+)</name>
        <dbReference type="ChEBI" id="CHEBI:58349"/>
    </ligand>
</feature>
<feature type="domain" description="FAD-binding FR-type" evidence="19">
    <location>
        <begin position="152"/>
        <end position="261"/>
    </location>
</feature>
<dbReference type="InterPro" id="IPR039261">
    <property type="entry name" value="FNR_nucleotide-bd"/>
</dbReference>
<reference evidence="20 23" key="2">
    <citation type="submission" date="2016-06" db="EMBL/GenBank/DDBJ databases">
        <authorList>
            <person name="Kjaerup R.B."/>
            <person name="Dalgaard T.S."/>
            <person name="Juul-Madsen H.R."/>
        </authorList>
    </citation>
    <scope>NUCLEOTIDE SEQUENCE [LARGE SCALE GENOMIC DNA]</scope>
    <source>
        <strain evidence="20 23">CECT 5115</strain>
    </source>
</reference>
<gene>
    <name evidence="17 20" type="primary">hmp</name>
    <name evidence="20" type="ORF">MGA5115_01875</name>
    <name evidence="21" type="ORF">MGA5116_00668</name>
</gene>
<dbReference type="GO" id="GO:0046210">
    <property type="term" value="P:nitric oxide catabolic process"/>
    <property type="evidence" value="ECO:0007669"/>
    <property type="project" value="TreeGrafter"/>
</dbReference>
<keyword evidence="4 17" id="KW-0216">Detoxification</keyword>
<dbReference type="SUPFAM" id="SSF63380">
    <property type="entry name" value="Riboflavin synthase domain-like"/>
    <property type="match status" value="1"/>
</dbReference>
<dbReference type="OrthoDB" id="9801223at2"/>
<comment type="catalytic activity">
    <reaction evidence="15 17">
        <text>2 nitric oxide + NADH + 2 O2 = 2 nitrate + NAD(+) + H(+)</text>
        <dbReference type="Rhea" id="RHEA:19469"/>
        <dbReference type="ChEBI" id="CHEBI:15378"/>
        <dbReference type="ChEBI" id="CHEBI:15379"/>
        <dbReference type="ChEBI" id="CHEBI:16480"/>
        <dbReference type="ChEBI" id="CHEBI:17632"/>
        <dbReference type="ChEBI" id="CHEBI:57540"/>
        <dbReference type="ChEBI" id="CHEBI:57945"/>
        <dbReference type="EC" id="1.14.12.17"/>
    </reaction>
</comment>
<feature type="site" description="Influences the redox potential of the prosthetic heme and FAD groups" evidence="17">
    <location>
        <position position="84"/>
    </location>
</feature>
<feature type="binding site" evidence="17">
    <location>
        <position position="190"/>
    </location>
    <ligand>
        <name>FAD</name>
        <dbReference type="ChEBI" id="CHEBI:57692"/>
    </ligand>
</feature>
<dbReference type="InterPro" id="IPR017938">
    <property type="entry name" value="Riboflavin_synthase-like_b-brl"/>
</dbReference>
<keyword evidence="12 17" id="KW-0408">Iron</keyword>
<dbReference type="PROSITE" id="PS01033">
    <property type="entry name" value="GLOBIN"/>
    <property type="match status" value="1"/>
</dbReference>
<dbReference type="GO" id="GO:0019825">
    <property type="term" value="F:oxygen binding"/>
    <property type="evidence" value="ECO:0007669"/>
    <property type="project" value="InterPro"/>
</dbReference>
<dbReference type="InterPro" id="IPR017927">
    <property type="entry name" value="FAD-bd_FR_type"/>
</dbReference>
<feature type="site" description="Involved in heme-bound ligand stabilization and O-O bond activation" evidence="17">
    <location>
        <position position="29"/>
    </location>
</feature>
<evidence type="ECO:0000256" key="17">
    <source>
        <dbReference type="HAMAP-Rule" id="MF_01252"/>
    </source>
</evidence>
<evidence type="ECO:0000256" key="5">
    <source>
        <dbReference type="ARBA" id="ARBA00022617"/>
    </source>
</evidence>
<feature type="binding site" evidence="17">
    <location>
        <begin position="206"/>
        <end position="209"/>
    </location>
    <ligand>
        <name>FAD</name>
        <dbReference type="ChEBI" id="CHEBI:57692"/>
    </ligand>
</feature>
<evidence type="ECO:0000256" key="6">
    <source>
        <dbReference type="ARBA" id="ARBA00022621"/>
    </source>
</evidence>
<dbReference type="Pfam" id="PF00175">
    <property type="entry name" value="NAD_binding_1"/>
    <property type="match status" value="1"/>
</dbReference>
<feature type="site" description="Influences the redox potential of the prosthetic heme and FAD groups" evidence="17">
    <location>
        <position position="389"/>
    </location>
</feature>
<evidence type="ECO:0000256" key="10">
    <source>
        <dbReference type="ARBA" id="ARBA00022857"/>
    </source>
</evidence>
<feature type="domain" description="Globin" evidence="18">
    <location>
        <begin position="1"/>
        <end position="138"/>
    </location>
</feature>
<comment type="cofactor">
    <cofactor evidence="17">
        <name>FAD</name>
        <dbReference type="ChEBI" id="CHEBI:57692"/>
    </cofactor>
    <text evidence="17">Binds 1 FAD per subunit.</text>
</comment>
<evidence type="ECO:0000256" key="4">
    <source>
        <dbReference type="ARBA" id="ARBA00022575"/>
    </source>
</evidence>
<dbReference type="FunFam" id="2.40.30.10:FF:000034">
    <property type="entry name" value="Flavohemoprotein"/>
    <property type="match status" value="1"/>
</dbReference>
<dbReference type="InterPro" id="IPR012292">
    <property type="entry name" value="Globin/Proto"/>
</dbReference>
<evidence type="ECO:0000256" key="13">
    <source>
        <dbReference type="ARBA" id="ARBA00023027"/>
    </source>
</evidence>
<comment type="domain">
    <text evidence="17">Consists of two distinct domains; an N-terminal heme-containing oxygen-binding domain and a C-terminal reductase domain with binding sites for FAD and NAD(P)H.</text>
</comment>
<feature type="active site" description="Charge relay system" evidence="17">
    <location>
        <position position="95"/>
    </location>
</feature>
<keyword evidence="9 17" id="KW-0274">FAD</keyword>